<accession>A0ABP7UC58</accession>
<organism evidence="2 3">
    <name type="scientific">Flavobacterium chungnamense</name>
    <dbReference type="NCBI Taxonomy" id="706182"/>
    <lineage>
        <taxon>Bacteria</taxon>
        <taxon>Pseudomonadati</taxon>
        <taxon>Bacteroidota</taxon>
        <taxon>Flavobacteriia</taxon>
        <taxon>Flavobacteriales</taxon>
        <taxon>Flavobacteriaceae</taxon>
        <taxon>Flavobacterium</taxon>
    </lineage>
</organism>
<feature type="transmembrane region" description="Helical" evidence="1">
    <location>
        <begin position="132"/>
        <end position="151"/>
    </location>
</feature>
<keyword evidence="1" id="KW-0472">Membrane</keyword>
<keyword evidence="1" id="KW-1133">Transmembrane helix</keyword>
<dbReference type="Proteomes" id="UP001500426">
    <property type="component" value="Unassembled WGS sequence"/>
</dbReference>
<comment type="caution">
    <text evidence="2">The sequence shown here is derived from an EMBL/GenBank/DDBJ whole genome shotgun (WGS) entry which is preliminary data.</text>
</comment>
<feature type="transmembrane region" description="Helical" evidence="1">
    <location>
        <begin position="181"/>
        <end position="209"/>
    </location>
</feature>
<gene>
    <name evidence="2" type="ORF">GCM10022388_00650</name>
</gene>
<feature type="transmembrane region" description="Helical" evidence="1">
    <location>
        <begin position="359"/>
        <end position="379"/>
    </location>
</feature>
<evidence type="ECO:0008006" key="4">
    <source>
        <dbReference type="Google" id="ProtNLM"/>
    </source>
</evidence>
<keyword evidence="1" id="KW-0812">Transmembrane</keyword>
<feature type="transmembrane region" description="Helical" evidence="1">
    <location>
        <begin position="330"/>
        <end position="347"/>
    </location>
</feature>
<feature type="transmembrane region" description="Helical" evidence="1">
    <location>
        <begin position="221"/>
        <end position="241"/>
    </location>
</feature>
<name>A0ABP7UC58_9FLAO</name>
<feature type="transmembrane region" description="Helical" evidence="1">
    <location>
        <begin position="157"/>
        <end position="174"/>
    </location>
</feature>
<keyword evidence="3" id="KW-1185">Reference proteome</keyword>
<evidence type="ECO:0000313" key="2">
    <source>
        <dbReference type="EMBL" id="GAA4039980.1"/>
    </source>
</evidence>
<evidence type="ECO:0000313" key="3">
    <source>
        <dbReference type="Proteomes" id="UP001500426"/>
    </source>
</evidence>
<protein>
    <recommendedName>
        <fullName evidence="4">Glycosyltransferase RgtA/B/C/D-like domain-containing protein</fullName>
    </recommendedName>
</protein>
<proteinExistence type="predicted"/>
<reference evidence="3" key="1">
    <citation type="journal article" date="2019" name="Int. J. Syst. Evol. Microbiol.">
        <title>The Global Catalogue of Microorganisms (GCM) 10K type strain sequencing project: providing services to taxonomists for standard genome sequencing and annotation.</title>
        <authorList>
            <consortium name="The Broad Institute Genomics Platform"/>
            <consortium name="The Broad Institute Genome Sequencing Center for Infectious Disease"/>
            <person name="Wu L."/>
            <person name="Ma J."/>
        </authorList>
    </citation>
    <scope>NUCLEOTIDE SEQUENCE [LARGE SCALE GENOMIC DNA]</scope>
    <source>
        <strain evidence="3">JCM 17068</strain>
    </source>
</reference>
<dbReference type="EMBL" id="BAABCS010000002">
    <property type="protein sequence ID" value="GAA4039980.1"/>
    <property type="molecule type" value="Genomic_DNA"/>
</dbReference>
<feature type="transmembrane region" description="Helical" evidence="1">
    <location>
        <begin position="412"/>
        <end position="430"/>
    </location>
</feature>
<feature type="transmembrane region" description="Helical" evidence="1">
    <location>
        <begin position="93"/>
        <end position="111"/>
    </location>
</feature>
<sequence length="432" mass="50255">MIDINRFKNIFFKINTQSITMLAMLFLFINAYLQVLFFNQTFMNVGANADETAYREFLNTNSDFSFSLVSNAQAQPYAFFGLLLNKFFQDAQFTNRLISLISAVFLLLFLFRYYKKQKFTNLIQGNPFVSNLIVFNILSSVLLVLSCHFVGTSDMISVAFALPAFILLTEVLFYKKQHSVIIIGLLFALSFTSRPTFLISLAAYLLSIVFIMRKQLFSKQLIFVGLFFVAFTALINFNPIVNQGKIVLDIKTIAEETGTSWFEMNYLMAKKWDAGEIPTTQWLSSDDIIQYKKEHPDFIFPKNHLDILVNDTGMFTRQFFRMFGMSMYSSSRYMYVLFPFLILFPFLKKKEEDLVVNKTVYFTLSFYFISLFIFIVSAIKLMEFRWMHIAIVFYAFYAINAAKTISENKRTVLFNSVFVIGILFFILKMLKG</sequence>
<feature type="transmembrane region" description="Helical" evidence="1">
    <location>
        <begin position="21"/>
        <end position="38"/>
    </location>
</feature>
<evidence type="ECO:0000256" key="1">
    <source>
        <dbReference type="SAM" id="Phobius"/>
    </source>
</evidence>